<proteinExistence type="predicted"/>
<evidence type="ECO:0000313" key="3">
    <source>
        <dbReference type="Proteomes" id="UP000716291"/>
    </source>
</evidence>
<organism evidence="2 3">
    <name type="scientific">Rhizopus oryzae</name>
    <name type="common">Mucormycosis agent</name>
    <name type="synonym">Rhizopus arrhizus var. delemar</name>
    <dbReference type="NCBI Taxonomy" id="64495"/>
    <lineage>
        <taxon>Eukaryota</taxon>
        <taxon>Fungi</taxon>
        <taxon>Fungi incertae sedis</taxon>
        <taxon>Mucoromycota</taxon>
        <taxon>Mucoromycotina</taxon>
        <taxon>Mucoromycetes</taxon>
        <taxon>Mucorales</taxon>
        <taxon>Mucorineae</taxon>
        <taxon>Rhizopodaceae</taxon>
        <taxon>Rhizopus</taxon>
    </lineage>
</organism>
<keyword evidence="3" id="KW-1185">Reference proteome</keyword>
<comment type="caution">
    <text evidence="2">The sequence shown here is derived from an EMBL/GenBank/DDBJ whole genome shotgun (WGS) entry which is preliminary data.</text>
</comment>
<sequence length="82" mass="8979">MQADAGFIEDVGDVGQAAAQVPHHLDALRFPTRQAGRLAGEAEVIQADARHLPQTFDDGRRNGGDGRGVDLADERQEVQWWD</sequence>
<evidence type="ECO:0000313" key="2">
    <source>
        <dbReference type="EMBL" id="KAG1274506.1"/>
    </source>
</evidence>
<accession>A0A9P6WS69</accession>
<reference evidence="2" key="1">
    <citation type="journal article" date="2020" name="Microb. Genom.">
        <title>Genetic diversity of clinical and environmental Mucorales isolates obtained from an investigation of mucormycosis cases among solid organ transplant recipients.</title>
        <authorList>
            <person name="Nguyen M.H."/>
            <person name="Kaul D."/>
            <person name="Muto C."/>
            <person name="Cheng S.J."/>
            <person name="Richter R.A."/>
            <person name="Bruno V.M."/>
            <person name="Liu G."/>
            <person name="Beyhan S."/>
            <person name="Sundermann A.J."/>
            <person name="Mounaud S."/>
            <person name="Pasculle A.W."/>
            <person name="Nierman W.C."/>
            <person name="Driscoll E."/>
            <person name="Cumbie R."/>
            <person name="Clancy C.J."/>
            <person name="Dupont C.L."/>
        </authorList>
    </citation>
    <scope>NUCLEOTIDE SEQUENCE</scope>
    <source>
        <strain evidence="2">GL11</strain>
    </source>
</reference>
<protein>
    <submittedName>
        <fullName evidence="2">Uncharacterized protein</fullName>
    </submittedName>
</protein>
<dbReference type="Proteomes" id="UP000716291">
    <property type="component" value="Unassembled WGS sequence"/>
</dbReference>
<feature type="compositionally biased region" description="Basic and acidic residues" evidence="1">
    <location>
        <begin position="57"/>
        <end position="82"/>
    </location>
</feature>
<dbReference type="EMBL" id="JAANQT010011212">
    <property type="protein sequence ID" value="KAG1274506.1"/>
    <property type="molecule type" value="Genomic_DNA"/>
</dbReference>
<dbReference type="AntiFam" id="ANF00159">
    <property type="entry name" value="Shadow ORF (opposite uvrA)"/>
</dbReference>
<dbReference type="AlphaFoldDB" id="A0A9P6WS69"/>
<name>A0A9P6WS69_RHIOR</name>
<feature type="region of interest" description="Disordered" evidence="1">
    <location>
        <begin position="50"/>
        <end position="82"/>
    </location>
</feature>
<gene>
    <name evidence="2" type="ORF">G6F64_015112</name>
</gene>
<evidence type="ECO:0000256" key="1">
    <source>
        <dbReference type="SAM" id="MobiDB-lite"/>
    </source>
</evidence>